<dbReference type="InterPro" id="IPR002347">
    <property type="entry name" value="SDR_fam"/>
</dbReference>
<dbReference type="InterPro" id="IPR050259">
    <property type="entry name" value="SDR"/>
</dbReference>
<dbReference type="PROSITE" id="PS00061">
    <property type="entry name" value="ADH_SHORT"/>
    <property type="match status" value="1"/>
</dbReference>
<dbReference type="SUPFAM" id="SSF51735">
    <property type="entry name" value="NAD(P)-binding Rossmann-fold domains"/>
    <property type="match status" value="1"/>
</dbReference>
<gene>
    <name evidence="5" type="ORF">KDA82_04125</name>
</gene>
<dbReference type="PRINTS" id="PR00081">
    <property type="entry name" value="GDHRDH"/>
</dbReference>
<organism evidence="5 6">
    <name type="scientific">Streptomyces daliensis</name>
    <dbReference type="NCBI Taxonomy" id="299421"/>
    <lineage>
        <taxon>Bacteria</taxon>
        <taxon>Bacillati</taxon>
        <taxon>Actinomycetota</taxon>
        <taxon>Actinomycetes</taxon>
        <taxon>Kitasatosporales</taxon>
        <taxon>Streptomycetaceae</taxon>
        <taxon>Streptomyces</taxon>
    </lineage>
</organism>
<comment type="similarity">
    <text evidence="1">Belongs to the short-chain dehydrogenases/reductases (SDR) family.</text>
</comment>
<sequence>MRSPSEDRAGAKQPGPRRSVLVTGGNRGIGLATALRLRESGHKVAVTYRRGAPPDGFFAVRCDIRDNEELTHAVKHVKESQGAPEIIVANAGMLHESAMNATSDADFDDLIETNTKSALRLARLGIGGMLRARWGRLIYISSMAAFSGAPGVTAYAASKAALLGMTRTLAWELGRHGITVNVVVPGLIDTEMTQHLNEDQRDWYLRGTPLARTGTADEVAAAVGFLADESASFITGATVPVSGGLGVGL</sequence>
<dbReference type="PRINTS" id="PR00080">
    <property type="entry name" value="SDRFAMILY"/>
</dbReference>
<dbReference type="PANTHER" id="PTHR42879:SF2">
    <property type="entry name" value="3-OXOACYL-[ACYL-CARRIER-PROTEIN] REDUCTASE FABG"/>
    <property type="match status" value="1"/>
</dbReference>
<reference evidence="5" key="1">
    <citation type="submission" date="2021-04" db="EMBL/GenBank/DDBJ databases">
        <title>Sequencing of actinobacteria type strains.</title>
        <authorList>
            <person name="Nguyen G.-S."/>
            <person name="Wentzel A."/>
        </authorList>
    </citation>
    <scope>NUCLEOTIDE SEQUENCE</scope>
    <source>
        <strain evidence="5">DSM 42095</strain>
    </source>
</reference>
<dbReference type="FunFam" id="3.40.50.720:FF:000173">
    <property type="entry name" value="3-oxoacyl-[acyl-carrier protein] reductase"/>
    <property type="match status" value="1"/>
</dbReference>
<proteinExistence type="inferred from homology"/>
<evidence type="ECO:0000313" key="6">
    <source>
        <dbReference type="Proteomes" id="UP000675554"/>
    </source>
</evidence>
<dbReference type="PANTHER" id="PTHR42879">
    <property type="entry name" value="3-OXOACYL-(ACYL-CARRIER-PROTEIN) REDUCTASE"/>
    <property type="match status" value="1"/>
</dbReference>
<accession>A0A8T4IJX5</accession>
<keyword evidence="2" id="KW-0560">Oxidoreductase</keyword>
<feature type="domain" description="Ketoreductase" evidence="4">
    <location>
        <begin position="18"/>
        <end position="191"/>
    </location>
</feature>
<evidence type="ECO:0000259" key="4">
    <source>
        <dbReference type="SMART" id="SM00822"/>
    </source>
</evidence>
<evidence type="ECO:0000256" key="2">
    <source>
        <dbReference type="ARBA" id="ARBA00023002"/>
    </source>
</evidence>
<dbReference type="SMART" id="SM00822">
    <property type="entry name" value="PKS_KR"/>
    <property type="match status" value="1"/>
</dbReference>
<dbReference type="InterPro" id="IPR020904">
    <property type="entry name" value="Sc_DH/Rdtase_CS"/>
</dbReference>
<feature type="compositionally biased region" description="Basic and acidic residues" evidence="3">
    <location>
        <begin position="1"/>
        <end position="10"/>
    </location>
</feature>
<dbReference type="Pfam" id="PF13561">
    <property type="entry name" value="adh_short_C2"/>
    <property type="match status" value="1"/>
</dbReference>
<dbReference type="AlphaFoldDB" id="A0A8T4IJX5"/>
<protein>
    <submittedName>
        <fullName evidence="5">SDR family oxidoreductase</fullName>
    </submittedName>
</protein>
<feature type="region of interest" description="Disordered" evidence="3">
    <location>
        <begin position="1"/>
        <end position="24"/>
    </location>
</feature>
<name>A0A8T4IJX5_9ACTN</name>
<dbReference type="Gene3D" id="3.40.50.720">
    <property type="entry name" value="NAD(P)-binding Rossmann-like Domain"/>
    <property type="match status" value="1"/>
</dbReference>
<evidence type="ECO:0000256" key="1">
    <source>
        <dbReference type="ARBA" id="ARBA00006484"/>
    </source>
</evidence>
<dbReference type="Proteomes" id="UP000675554">
    <property type="component" value="Unassembled WGS sequence"/>
</dbReference>
<dbReference type="GO" id="GO:0016491">
    <property type="term" value="F:oxidoreductase activity"/>
    <property type="evidence" value="ECO:0007669"/>
    <property type="project" value="UniProtKB-KW"/>
</dbReference>
<dbReference type="EMBL" id="JAGSMN010000079">
    <property type="protein sequence ID" value="MBR7672228.1"/>
    <property type="molecule type" value="Genomic_DNA"/>
</dbReference>
<comment type="caution">
    <text evidence="5">The sequence shown here is derived from an EMBL/GenBank/DDBJ whole genome shotgun (WGS) entry which is preliminary data.</text>
</comment>
<evidence type="ECO:0000256" key="3">
    <source>
        <dbReference type="SAM" id="MobiDB-lite"/>
    </source>
</evidence>
<dbReference type="InterPro" id="IPR036291">
    <property type="entry name" value="NAD(P)-bd_dom_sf"/>
</dbReference>
<evidence type="ECO:0000313" key="5">
    <source>
        <dbReference type="EMBL" id="MBR7672228.1"/>
    </source>
</evidence>
<dbReference type="InterPro" id="IPR057326">
    <property type="entry name" value="KR_dom"/>
</dbReference>
<dbReference type="GO" id="GO:0032787">
    <property type="term" value="P:monocarboxylic acid metabolic process"/>
    <property type="evidence" value="ECO:0007669"/>
    <property type="project" value="UniProtKB-ARBA"/>
</dbReference>
<keyword evidence="6" id="KW-1185">Reference proteome</keyword>